<keyword evidence="2" id="KW-1185">Reference proteome</keyword>
<evidence type="ECO:0000313" key="2">
    <source>
        <dbReference type="Proteomes" id="UP000266861"/>
    </source>
</evidence>
<name>A0A397H974_9GLOM</name>
<proteinExistence type="predicted"/>
<accession>A0A397H974</accession>
<gene>
    <name evidence="1" type="ORF">Glove_362g21</name>
</gene>
<comment type="caution">
    <text evidence="1">The sequence shown here is derived from an EMBL/GenBank/DDBJ whole genome shotgun (WGS) entry which is preliminary data.</text>
</comment>
<sequence length="93" mass="10835">MSEKSHSTEIESANPITDDKMTELHLEMEFVEKLKLKNKFEKLVLENLILILKIQNSKKLVEEEEGEEPTKITIAYRRLIEAQQLDLSCLDYG</sequence>
<protein>
    <submittedName>
        <fullName evidence="1">Uncharacterized protein</fullName>
    </submittedName>
</protein>
<reference evidence="1 2" key="1">
    <citation type="submission" date="2018-08" db="EMBL/GenBank/DDBJ databases">
        <title>Genome and evolution of the arbuscular mycorrhizal fungus Diversispora epigaea (formerly Glomus versiforme) and its bacterial endosymbionts.</title>
        <authorList>
            <person name="Sun X."/>
            <person name="Fei Z."/>
            <person name="Harrison M."/>
        </authorList>
    </citation>
    <scope>NUCLEOTIDE SEQUENCE [LARGE SCALE GENOMIC DNA]</scope>
    <source>
        <strain evidence="1 2">IT104</strain>
    </source>
</reference>
<evidence type="ECO:0000313" key="1">
    <source>
        <dbReference type="EMBL" id="RHZ59655.1"/>
    </source>
</evidence>
<organism evidence="1 2">
    <name type="scientific">Diversispora epigaea</name>
    <dbReference type="NCBI Taxonomy" id="1348612"/>
    <lineage>
        <taxon>Eukaryota</taxon>
        <taxon>Fungi</taxon>
        <taxon>Fungi incertae sedis</taxon>
        <taxon>Mucoromycota</taxon>
        <taxon>Glomeromycotina</taxon>
        <taxon>Glomeromycetes</taxon>
        <taxon>Diversisporales</taxon>
        <taxon>Diversisporaceae</taxon>
        <taxon>Diversispora</taxon>
    </lineage>
</organism>
<dbReference type="Proteomes" id="UP000266861">
    <property type="component" value="Unassembled WGS sequence"/>
</dbReference>
<dbReference type="AlphaFoldDB" id="A0A397H974"/>
<dbReference type="EMBL" id="PQFF01000328">
    <property type="protein sequence ID" value="RHZ59655.1"/>
    <property type="molecule type" value="Genomic_DNA"/>
</dbReference>